<evidence type="ECO:0000313" key="3">
    <source>
        <dbReference type="EMBL" id="KAA6356015.1"/>
    </source>
</evidence>
<dbReference type="InterPro" id="IPR002004">
    <property type="entry name" value="PABP_HYD_C"/>
</dbReference>
<dbReference type="Proteomes" id="UP000324800">
    <property type="component" value="Unassembled WGS sequence"/>
</dbReference>
<dbReference type="AlphaFoldDB" id="A0A5J4TEV0"/>
<dbReference type="SUPFAM" id="SSF63570">
    <property type="entry name" value="PABC (PABP) domain"/>
    <property type="match status" value="1"/>
</dbReference>
<dbReference type="EMBL" id="SNRW01033675">
    <property type="protein sequence ID" value="KAA6356015.1"/>
    <property type="molecule type" value="Genomic_DNA"/>
</dbReference>
<evidence type="ECO:0000259" key="2">
    <source>
        <dbReference type="PROSITE" id="PS51309"/>
    </source>
</evidence>
<dbReference type="Gene3D" id="1.10.1900.10">
    <property type="entry name" value="c-terminal domain of poly(a) binding protein"/>
    <property type="match status" value="1"/>
</dbReference>
<protein>
    <recommendedName>
        <fullName evidence="2">PABC domain-containing protein</fullName>
    </recommendedName>
</protein>
<keyword evidence="1" id="KW-0732">Signal</keyword>
<gene>
    <name evidence="3" type="ORF">EZS28_048458</name>
</gene>
<dbReference type="PROSITE" id="PS51309">
    <property type="entry name" value="PABC"/>
    <property type="match status" value="1"/>
</dbReference>
<dbReference type="InterPro" id="IPR036053">
    <property type="entry name" value="PABP-dom"/>
</dbReference>
<feature type="signal peptide" evidence="1">
    <location>
        <begin position="1"/>
        <end position="15"/>
    </location>
</feature>
<sequence length="95" mass="10924">MVLRIILYWLSVIQLQQFNLQILQQLTSDQQKQYIGEFIYAKISNVDGHSAGKITGMLLELDINELIFLLGNDYLLIQKTREAQKILVEAGETVQ</sequence>
<evidence type="ECO:0000313" key="4">
    <source>
        <dbReference type="Proteomes" id="UP000324800"/>
    </source>
</evidence>
<proteinExistence type="predicted"/>
<reference evidence="3 4" key="1">
    <citation type="submission" date="2019-03" db="EMBL/GenBank/DDBJ databases">
        <title>Single cell metagenomics reveals metabolic interactions within the superorganism composed of flagellate Streblomastix strix and complex community of Bacteroidetes bacteria on its surface.</title>
        <authorList>
            <person name="Treitli S.C."/>
            <person name="Kolisko M."/>
            <person name="Husnik F."/>
            <person name="Keeling P."/>
            <person name="Hampl V."/>
        </authorList>
    </citation>
    <scope>NUCLEOTIDE SEQUENCE [LARGE SCALE GENOMIC DNA]</scope>
    <source>
        <strain evidence="3">ST1C</strain>
    </source>
</reference>
<dbReference type="GO" id="GO:0003723">
    <property type="term" value="F:RNA binding"/>
    <property type="evidence" value="ECO:0007669"/>
    <property type="project" value="InterPro"/>
</dbReference>
<organism evidence="3 4">
    <name type="scientific">Streblomastix strix</name>
    <dbReference type="NCBI Taxonomy" id="222440"/>
    <lineage>
        <taxon>Eukaryota</taxon>
        <taxon>Metamonada</taxon>
        <taxon>Preaxostyla</taxon>
        <taxon>Oxymonadida</taxon>
        <taxon>Streblomastigidae</taxon>
        <taxon>Streblomastix</taxon>
    </lineage>
</organism>
<name>A0A5J4TEV0_9EUKA</name>
<dbReference type="SMART" id="SM00517">
    <property type="entry name" value="PolyA"/>
    <property type="match status" value="1"/>
</dbReference>
<evidence type="ECO:0000256" key="1">
    <source>
        <dbReference type="SAM" id="SignalP"/>
    </source>
</evidence>
<feature type="domain" description="PABC" evidence="2">
    <location>
        <begin position="15"/>
        <end position="92"/>
    </location>
</feature>
<comment type="caution">
    <text evidence="3">The sequence shown here is derived from an EMBL/GenBank/DDBJ whole genome shotgun (WGS) entry which is preliminary data.</text>
</comment>
<feature type="chain" id="PRO_5023944154" description="PABC domain-containing protein" evidence="1">
    <location>
        <begin position="16"/>
        <end position="95"/>
    </location>
</feature>
<accession>A0A5J4TEV0</accession>
<dbReference type="OrthoDB" id="19742at2759"/>
<dbReference type="Pfam" id="PF00658">
    <property type="entry name" value="MLLE"/>
    <property type="match status" value="1"/>
</dbReference>